<comment type="caution">
    <text evidence="13">The sequence shown here is derived from an EMBL/GenBank/DDBJ whole genome shotgun (WGS) entry which is preliminary data.</text>
</comment>
<comment type="catalytic activity">
    <reaction evidence="11">
        <text>S-methyl-5'-thioadenosine + phosphate = 5-(methylsulfanyl)-alpha-D-ribose 1-phosphate + adenine</text>
        <dbReference type="Rhea" id="RHEA:11852"/>
        <dbReference type="ChEBI" id="CHEBI:16708"/>
        <dbReference type="ChEBI" id="CHEBI:17509"/>
        <dbReference type="ChEBI" id="CHEBI:43474"/>
        <dbReference type="ChEBI" id="CHEBI:58533"/>
        <dbReference type="EC" id="2.4.2.28"/>
    </reaction>
    <physiologicalReaction direction="left-to-right" evidence="11">
        <dbReference type="Rhea" id="RHEA:11853"/>
    </physiologicalReaction>
</comment>
<dbReference type="GO" id="GO:0017061">
    <property type="term" value="F:S-methyl-5-thioadenosine phosphorylase activity"/>
    <property type="evidence" value="ECO:0007669"/>
    <property type="project" value="UniProtKB-EC"/>
</dbReference>
<accession>A0A2P8HWZ5</accession>
<keyword evidence="14" id="KW-1185">Reference proteome</keyword>
<dbReference type="Pfam" id="PF02578">
    <property type="entry name" value="Cu-oxidase_4"/>
    <property type="match status" value="1"/>
</dbReference>
<protein>
    <recommendedName>
        <fullName evidence="12">Purine nucleoside phosphorylase</fullName>
    </recommendedName>
</protein>
<dbReference type="RefSeq" id="WP_181315203.1">
    <property type="nucleotide sequence ID" value="NZ_PYAV01000002.1"/>
</dbReference>
<evidence type="ECO:0000256" key="6">
    <source>
        <dbReference type="ARBA" id="ARBA00022723"/>
    </source>
</evidence>
<keyword evidence="7" id="KW-0378">Hydrolase</keyword>
<evidence type="ECO:0000313" key="13">
    <source>
        <dbReference type="EMBL" id="PSL50761.1"/>
    </source>
</evidence>
<dbReference type="NCBIfam" id="TIGR00726">
    <property type="entry name" value="peptidoglycan editing factor PgeF"/>
    <property type="match status" value="1"/>
</dbReference>
<evidence type="ECO:0000256" key="4">
    <source>
        <dbReference type="ARBA" id="ARBA00007353"/>
    </source>
</evidence>
<dbReference type="InterPro" id="IPR003730">
    <property type="entry name" value="Cu_polyphenol_OxRdtase"/>
</dbReference>
<keyword evidence="6" id="KW-0479">Metal-binding</keyword>
<dbReference type="AlphaFoldDB" id="A0A2P8HWZ5"/>
<evidence type="ECO:0000256" key="9">
    <source>
        <dbReference type="ARBA" id="ARBA00047989"/>
    </source>
</evidence>
<sequence>MEDKEVFRPQVSGRWLEQRQWDNDVFAGISVRTGGVSSGAYTSLNTGLHVGDAPESVVLNRERLARDANLPLKAWVMAEQVHGAEVAWVRAEDAGRGTQTLETAVPGVDGLLTKETDIGLAGCFADCGPLYFYAPDQGIIGLAHAGWRGAAQLITSRMIEAMVSAGAELENLKAAIGPAIGAARYEVDDRVAQAFQTVLDDHQLQQALTDNEKGRYQLDMKEMNRQLLLSAGLRPENITKSMYCTAEEEALFFSHRRDGGPTGRMSALIYREGQAQEEKS</sequence>
<reference evidence="13 14" key="1">
    <citation type="submission" date="2018-03" db="EMBL/GenBank/DDBJ databases">
        <title>Genomic Encyclopedia of Type Strains, Phase III (KMG-III): the genomes of soil and plant-associated and newly described type strains.</title>
        <authorList>
            <person name="Whitman W."/>
        </authorList>
    </citation>
    <scope>NUCLEOTIDE SEQUENCE [LARGE SCALE GENOMIC DNA]</scope>
    <source>
        <strain evidence="13 14">CGMCC 1.07653</strain>
    </source>
</reference>
<dbReference type="GO" id="GO:0005507">
    <property type="term" value="F:copper ion binding"/>
    <property type="evidence" value="ECO:0007669"/>
    <property type="project" value="TreeGrafter"/>
</dbReference>
<comment type="catalytic activity">
    <reaction evidence="1">
        <text>inosine + phosphate = alpha-D-ribose 1-phosphate + hypoxanthine</text>
        <dbReference type="Rhea" id="RHEA:27646"/>
        <dbReference type="ChEBI" id="CHEBI:17368"/>
        <dbReference type="ChEBI" id="CHEBI:17596"/>
        <dbReference type="ChEBI" id="CHEBI:43474"/>
        <dbReference type="ChEBI" id="CHEBI:57720"/>
        <dbReference type="EC" id="2.4.2.1"/>
    </reaction>
    <physiologicalReaction direction="left-to-right" evidence="1">
        <dbReference type="Rhea" id="RHEA:27647"/>
    </physiologicalReaction>
</comment>
<name>A0A2P8HWZ5_9BACI</name>
<evidence type="ECO:0000256" key="10">
    <source>
        <dbReference type="ARBA" id="ARBA00048968"/>
    </source>
</evidence>
<comment type="cofactor">
    <cofactor evidence="2">
        <name>Zn(2+)</name>
        <dbReference type="ChEBI" id="CHEBI:29105"/>
    </cofactor>
</comment>
<evidence type="ECO:0000256" key="1">
    <source>
        <dbReference type="ARBA" id="ARBA00000553"/>
    </source>
</evidence>
<comment type="catalytic activity">
    <reaction evidence="10">
        <text>adenosine + phosphate = alpha-D-ribose 1-phosphate + adenine</text>
        <dbReference type="Rhea" id="RHEA:27642"/>
        <dbReference type="ChEBI" id="CHEBI:16335"/>
        <dbReference type="ChEBI" id="CHEBI:16708"/>
        <dbReference type="ChEBI" id="CHEBI:43474"/>
        <dbReference type="ChEBI" id="CHEBI:57720"/>
        <dbReference type="EC" id="2.4.2.1"/>
    </reaction>
    <physiologicalReaction direction="left-to-right" evidence="10">
        <dbReference type="Rhea" id="RHEA:27643"/>
    </physiologicalReaction>
</comment>
<evidence type="ECO:0000256" key="8">
    <source>
        <dbReference type="ARBA" id="ARBA00022833"/>
    </source>
</evidence>
<dbReference type="PANTHER" id="PTHR30616">
    <property type="entry name" value="UNCHARACTERIZED PROTEIN YFIH"/>
    <property type="match status" value="1"/>
</dbReference>
<dbReference type="InterPro" id="IPR011324">
    <property type="entry name" value="Cytotoxic_necrot_fac-like_cat"/>
</dbReference>
<dbReference type="Proteomes" id="UP000242310">
    <property type="component" value="Unassembled WGS sequence"/>
</dbReference>
<evidence type="ECO:0000256" key="7">
    <source>
        <dbReference type="ARBA" id="ARBA00022801"/>
    </source>
</evidence>
<dbReference type="Gene3D" id="3.60.140.10">
    <property type="entry name" value="CNF1/YfiH-like putative cysteine hydrolases"/>
    <property type="match status" value="1"/>
</dbReference>
<evidence type="ECO:0000256" key="2">
    <source>
        <dbReference type="ARBA" id="ARBA00001947"/>
    </source>
</evidence>
<evidence type="ECO:0000256" key="11">
    <source>
        <dbReference type="ARBA" id="ARBA00049893"/>
    </source>
</evidence>
<comment type="catalytic activity">
    <reaction evidence="9">
        <text>adenosine + H2O + H(+) = inosine + NH4(+)</text>
        <dbReference type="Rhea" id="RHEA:24408"/>
        <dbReference type="ChEBI" id="CHEBI:15377"/>
        <dbReference type="ChEBI" id="CHEBI:15378"/>
        <dbReference type="ChEBI" id="CHEBI:16335"/>
        <dbReference type="ChEBI" id="CHEBI:17596"/>
        <dbReference type="ChEBI" id="CHEBI:28938"/>
        <dbReference type="EC" id="3.5.4.4"/>
    </reaction>
    <physiologicalReaction direction="left-to-right" evidence="9">
        <dbReference type="Rhea" id="RHEA:24409"/>
    </physiologicalReaction>
</comment>
<organism evidence="13 14">
    <name type="scientific">Salsuginibacillus halophilus</name>
    <dbReference type="NCBI Taxonomy" id="517424"/>
    <lineage>
        <taxon>Bacteria</taxon>
        <taxon>Bacillati</taxon>
        <taxon>Bacillota</taxon>
        <taxon>Bacilli</taxon>
        <taxon>Bacillales</taxon>
        <taxon>Bacillaceae</taxon>
        <taxon>Salsuginibacillus</taxon>
    </lineage>
</organism>
<dbReference type="CDD" id="cd16833">
    <property type="entry name" value="YfiH"/>
    <property type="match status" value="1"/>
</dbReference>
<comment type="function">
    <text evidence="3">Purine nucleoside enzyme that catalyzes the phosphorolysis of adenosine and inosine nucleosides, yielding D-ribose 1-phosphate and the respective free bases, adenine and hypoxanthine. Also catalyzes the phosphorolysis of S-methyl-5'-thioadenosine into adenine and S-methyl-5-thio-alpha-D-ribose 1-phosphate. Also has adenosine deaminase activity.</text>
</comment>
<keyword evidence="8" id="KW-0862">Zinc</keyword>
<evidence type="ECO:0000256" key="5">
    <source>
        <dbReference type="ARBA" id="ARBA00022679"/>
    </source>
</evidence>
<evidence type="ECO:0000313" key="14">
    <source>
        <dbReference type="Proteomes" id="UP000242310"/>
    </source>
</evidence>
<gene>
    <name evidence="13" type="ORF">B0H94_10237</name>
</gene>
<comment type="similarity">
    <text evidence="4 12">Belongs to the purine nucleoside phosphorylase YfiH/LACC1 family.</text>
</comment>
<proteinExistence type="inferred from homology"/>
<dbReference type="InterPro" id="IPR038371">
    <property type="entry name" value="Cu_polyphenol_OxRdtase_sf"/>
</dbReference>
<dbReference type="PANTHER" id="PTHR30616:SF2">
    <property type="entry name" value="PURINE NUCLEOSIDE PHOSPHORYLASE LACC1"/>
    <property type="match status" value="1"/>
</dbReference>
<dbReference type="EMBL" id="PYAV01000002">
    <property type="protein sequence ID" value="PSL50761.1"/>
    <property type="molecule type" value="Genomic_DNA"/>
</dbReference>
<dbReference type="GO" id="GO:0016787">
    <property type="term" value="F:hydrolase activity"/>
    <property type="evidence" value="ECO:0007669"/>
    <property type="project" value="UniProtKB-KW"/>
</dbReference>
<keyword evidence="5" id="KW-0808">Transferase</keyword>
<evidence type="ECO:0000256" key="12">
    <source>
        <dbReference type="RuleBase" id="RU361274"/>
    </source>
</evidence>
<dbReference type="SUPFAM" id="SSF64438">
    <property type="entry name" value="CNF1/YfiH-like putative cysteine hydrolases"/>
    <property type="match status" value="1"/>
</dbReference>
<evidence type="ECO:0000256" key="3">
    <source>
        <dbReference type="ARBA" id="ARBA00003215"/>
    </source>
</evidence>